<accession>A0A2H0W8B0</accession>
<dbReference type="AlphaFoldDB" id="A0A2H0W8B0"/>
<dbReference type="EMBL" id="PEZT01000025">
    <property type="protein sequence ID" value="PIS08901.1"/>
    <property type="molecule type" value="Genomic_DNA"/>
</dbReference>
<organism evidence="1 2">
    <name type="scientific">Candidatus Beckwithbacteria bacterium CG10_big_fil_rev_8_21_14_0_10_34_10</name>
    <dbReference type="NCBI Taxonomy" id="1974495"/>
    <lineage>
        <taxon>Bacteria</taxon>
        <taxon>Candidatus Beckwithiibacteriota</taxon>
    </lineage>
</organism>
<reference evidence="2" key="1">
    <citation type="submission" date="2017-09" db="EMBL/GenBank/DDBJ databases">
        <title>Depth-based differentiation of microbial function through sediment-hosted aquifers and enrichment of novel symbionts in the deep terrestrial subsurface.</title>
        <authorList>
            <person name="Probst A.J."/>
            <person name="Ladd B."/>
            <person name="Jarett J.K."/>
            <person name="Geller-Mcgrath D.E."/>
            <person name="Sieber C.M.K."/>
            <person name="Emerson J.B."/>
            <person name="Anantharaman K."/>
            <person name="Thomas B.C."/>
            <person name="Malmstrom R."/>
            <person name="Stieglmeier M."/>
            <person name="Klingl A."/>
            <person name="Woyke T."/>
            <person name="Ryan C.M."/>
            <person name="Banfield J.F."/>
        </authorList>
    </citation>
    <scope>NUCLEOTIDE SEQUENCE [LARGE SCALE GENOMIC DNA]</scope>
</reference>
<sequence length="906" mass="105647">MSYEQERQPADQEKGGGKFNPLKAALEFLLRKIKELSEKRKLSFPQKKELKDLEKELEKRKKEYRLTNHGRETYKLKNAFEDYLDKAIKGLQTASDKDYSLKKTELDQIIKQVSQQSQEHYGKRPTNLDERLAGLDRLELDEILAKAKNKRDEEVVKRGEKPRVQKEGAIDDRMKEARDLEERVNRGEQISMEEWEKLKEAYRGYGYSNDLLKVIARDPEIREREFEVLLRRFGMDSERQFRETDLESQAKWVGFMLALSDNPDQLQSYTLRFNFEEHVHNLNLFLGGHIHVDKVPDVMGQFKSRMLDVATRQPGVGMAFRAYEQGVDKIIFEKGFLDPNMIGYDVDLQKHWLDNWVKKRVENSLKNYCFQNGMDYEKEFAPKLLTFIRTGKKVFTFTLRADEIQASLGSPRKFLEDEEELTGSPYHEDLWRRLDPLSLLYKYWEGKKGPEAMLNLKEGEKLLSRFYYFYTGNIKENFNKEDWAKAMKEIEASGAFQLNVFNIGGILSKSHWRAANASKHIPQSLARFLGIEMEYKREGHDFSAKEKALRHGRKRNPLRLFKMLYDDTKGSMVEKRQEQDFILNQAGISRQEFNDWGYDLMSEVQQNLVYETQEGLKKLIFEKDEKGQTTKVKKLSDNDSEVKKFLVDHSDDGLDFSFIEDKARRAKLENFYKVVQSYFSDEKDEKGNFQKLVKKEFPFSMGTDDVPLEVFRFSVLGDMALQRRFRDLGAAARATEAFWALTNNLGSVLQKPEDIAKALKEIQMPLDEYHSKATDEIMLPLIDRILNLVREDKIQGILPWPLCELTDKWYLTSKAEKLFGETHMSLDKEEMRLLVETLIGAGLLSAKTAKEARDILHGRFKLKRINILGEKSWKYGPAALSGLALTGALIVLRQIFKDTEENVKEA</sequence>
<evidence type="ECO:0000313" key="2">
    <source>
        <dbReference type="Proteomes" id="UP000230093"/>
    </source>
</evidence>
<proteinExistence type="predicted"/>
<dbReference type="Proteomes" id="UP000230093">
    <property type="component" value="Unassembled WGS sequence"/>
</dbReference>
<evidence type="ECO:0000313" key="1">
    <source>
        <dbReference type="EMBL" id="PIS08901.1"/>
    </source>
</evidence>
<comment type="caution">
    <text evidence="1">The sequence shown here is derived from an EMBL/GenBank/DDBJ whole genome shotgun (WGS) entry which is preliminary data.</text>
</comment>
<name>A0A2H0W8B0_9BACT</name>
<protein>
    <submittedName>
        <fullName evidence="1">Uncharacterized protein</fullName>
    </submittedName>
</protein>
<gene>
    <name evidence="1" type="ORF">COT75_04410</name>
</gene>